<protein>
    <submittedName>
        <fullName evidence="2">Uncharacterized protein</fullName>
    </submittedName>
</protein>
<dbReference type="Proteomes" id="UP000799779">
    <property type="component" value="Unassembled WGS sequence"/>
</dbReference>
<feature type="compositionally biased region" description="Polar residues" evidence="1">
    <location>
        <begin position="39"/>
        <end position="53"/>
    </location>
</feature>
<evidence type="ECO:0000256" key="1">
    <source>
        <dbReference type="SAM" id="MobiDB-lite"/>
    </source>
</evidence>
<feature type="region of interest" description="Disordered" evidence="1">
    <location>
        <begin position="160"/>
        <end position="181"/>
    </location>
</feature>
<dbReference type="EMBL" id="ML977560">
    <property type="protein sequence ID" value="KAF2006113.1"/>
    <property type="molecule type" value="Genomic_DNA"/>
</dbReference>
<name>A0A6A5WWC3_9PLEO</name>
<dbReference type="AlphaFoldDB" id="A0A6A5WWC3"/>
<evidence type="ECO:0000313" key="2">
    <source>
        <dbReference type="EMBL" id="KAF2006113.1"/>
    </source>
</evidence>
<evidence type="ECO:0000313" key="3">
    <source>
        <dbReference type="Proteomes" id="UP000799779"/>
    </source>
</evidence>
<reference evidence="2" key="1">
    <citation type="journal article" date="2020" name="Stud. Mycol.">
        <title>101 Dothideomycetes genomes: a test case for predicting lifestyles and emergence of pathogens.</title>
        <authorList>
            <person name="Haridas S."/>
            <person name="Albert R."/>
            <person name="Binder M."/>
            <person name="Bloem J."/>
            <person name="Labutti K."/>
            <person name="Salamov A."/>
            <person name="Andreopoulos B."/>
            <person name="Baker S."/>
            <person name="Barry K."/>
            <person name="Bills G."/>
            <person name="Bluhm B."/>
            <person name="Cannon C."/>
            <person name="Castanera R."/>
            <person name="Culley D."/>
            <person name="Daum C."/>
            <person name="Ezra D."/>
            <person name="Gonzalez J."/>
            <person name="Henrissat B."/>
            <person name="Kuo A."/>
            <person name="Liang C."/>
            <person name="Lipzen A."/>
            <person name="Lutzoni F."/>
            <person name="Magnuson J."/>
            <person name="Mondo S."/>
            <person name="Nolan M."/>
            <person name="Ohm R."/>
            <person name="Pangilinan J."/>
            <person name="Park H.-J."/>
            <person name="Ramirez L."/>
            <person name="Alfaro M."/>
            <person name="Sun H."/>
            <person name="Tritt A."/>
            <person name="Yoshinaga Y."/>
            <person name="Zwiers L.-H."/>
            <person name="Turgeon B."/>
            <person name="Goodwin S."/>
            <person name="Spatafora J."/>
            <person name="Crous P."/>
            <person name="Grigoriev I."/>
        </authorList>
    </citation>
    <scope>NUCLEOTIDE SEQUENCE</scope>
    <source>
        <strain evidence="2">CBS 123094</strain>
    </source>
</reference>
<feature type="region of interest" description="Disordered" evidence="1">
    <location>
        <begin position="37"/>
        <end position="72"/>
    </location>
</feature>
<accession>A0A6A5WWC3</accession>
<sequence>MQLSLRLHGLRKGVRWCNRYIALVSNNSIKILNHKIQGTHRQTPSSSIPQRANTPPPQSRRPSPLASQTDEPEIPAAQPYDQLKCIGFYQETCLPIWVPVSDTARIAVPAERVQLVIEEAVQAFPGGLYGAGRLMVPSPVHIRPNPGDDSHESLDIWKRNRSPGRRSNRACSLYSEPSCGSLSSSLMIESFESLEKQGLLPDPESELEGAPS</sequence>
<feature type="compositionally biased region" description="Low complexity" evidence="1">
    <location>
        <begin position="172"/>
        <end position="181"/>
    </location>
</feature>
<organism evidence="2 3">
    <name type="scientific">Amniculicola lignicola CBS 123094</name>
    <dbReference type="NCBI Taxonomy" id="1392246"/>
    <lineage>
        <taxon>Eukaryota</taxon>
        <taxon>Fungi</taxon>
        <taxon>Dikarya</taxon>
        <taxon>Ascomycota</taxon>
        <taxon>Pezizomycotina</taxon>
        <taxon>Dothideomycetes</taxon>
        <taxon>Pleosporomycetidae</taxon>
        <taxon>Pleosporales</taxon>
        <taxon>Amniculicolaceae</taxon>
        <taxon>Amniculicola</taxon>
    </lineage>
</organism>
<gene>
    <name evidence="2" type="ORF">P154DRAFT_570187</name>
</gene>
<proteinExistence type="predicted"/>
<keyword evidence="3" id="KW-1185">Reference proteome</keyword>